<dbReference type="Pfam" id="PF13472">
    <property type="entry name" value="Lipase_GDSL_2"/>
    <property type="match status" value="1"/>
</dbReference>
<dbReference type="InterPro" id="IPR051532">
    <property type="entry name" value="Ester_Hydrolysis_Enzymes"/>
</dbReference>
<dbReference type="EMBL" id="FOCQ01000001">
    <property type="protein sequence ID" value="SEM71277.1"/>
    <property type="molecule type" value="Genomic_DNA"/>
</dbReference>
<dbReference type="GO" id="GO:0004622">
    <property type="term" value="F:phosphatidylcholine lysophospholipase activity"/>
    <property type="evidence" value="ECO:0007669"/>
    <property type="project" value="TreeGrafter"/>
</dbReference>
<evidence type="ECO:0000313" key="3">
    <source>
        <dbReference type="Proteomes" id="UP000199695"/>
    </source>
</evidence>
<protein>
    <submittedName>
        <fullName evidence="2">Lysophospholipase L1</fullName>
    </submittedName>
</protein>
<dbReference type="STRING" id="1173111.SAMN05444955_101212"/>
<dbReference type="InterPro" id="IPR036514">
    <property type="entry name" value="SGNH_hydro_sf"/>
</dbReference>
<dbReference type="Gene3D" id="3.40.50.1110">
    <property type="entry name" value="SGNH hydrolase"/>
    <property type="match status" value="1"/>
</dbReference>
<feature type="domain" description="SGNH hydrolase-type esterase" evidence="1">
    <location>
        <begin position="12"/>
        <end position="195"/>
    </location>
</feature>
<gene>
    <name evidence="2" type="ORF">SAMN05444955_101212</name>
</gene>
<dbReference type="AlphaFoldDB" id="A0A1H8AP30"/>
<evidence type="ECO:0000259" key="1">
    <source>
        <dbReference type="Pfam" id="PF13472"/>
    </source>
</evidence>
<keyword evidence="3" id="KW-1185">Reference proteome</keyword>
<reference evidence="2 3" key="1">
    <citation type="submission" date="2016-10" db="EMBL/GenBank/DDBJ databases">
        <authorList>
            <person name="de Groot N.N."/>
        </authorList>
    </citation>
    <scope>NUCLEOTIDE SEQUENCE [LARGE SCALE GENOMIC DNA]</scope>
    <source>
        <strain evidence="2 3">DSM 46701</strain>
    </source>
</reference>
<evidence type="ECO:0000313" key="2">
    <source>
        <dbReference type="EMBL" id="SEM71277.1"/>
    </source>
</evidence>
<dbReference type="SUPFAM" id="SSF52266">
    <property type="entry name" value="SGNH hydrolase"/>
    <property type="match status" value="1"/>
</dbReference>
<sequence length="220" mass="25030">MESLSTPVSYLALGDSLTEGIGAVSPQQHFVAQFFRHLQHSKQCHMRNWGISGMTSAELLSLVTTPGVTRLLPRLTHLSITTGGCDFIEMYEKGPMRLRTILQTIRMVQDRVARILEVIRTHNGQSTVYLLGFYIPLPAYELGVKKASLFVQTMNHAYAQLCRKYHVHFINPFDTFYNRFDYFADEVHPNQQGYDQLARLFIESGWGSVAGQNPQTEVNM</sequence>
<dbReference type="InterPro" id="IPR013830">
    <property type="entry name" value="SGNH_hydro"/>
</dbReference>
<accession>A0A1H8AP30</accession>
<proteinExistence type="predicted"/>
<organism evidence="2 3">
    <name type="scientific">Lihuaxuella thermophila</name>
    <dbReference type="NCBI Taxonomy" id="1173111"/>
    <lineage>
        <taxon>Bacteria</taxon>
        <taxon>Bacillati</taxon>
        <taxon>Bacillota</taxon>
        <taxon>Bacilli</taxon>
        <taxon>Bacillales</taxon>
        <taxon>Thermoactinomycetaceae</taxon>
        <taxon>Lihuaxuella</taxon>
    </lineage>
</organism>
<dbReference type="PANTHER" id="PTHR30383:SF5">
    <property type="entry name" value="SGNH HYDROLASE-TYPE ESTERASE DOMAIN-CONTAINING PROTEIN"/>
    <property type="match status" value="1"/>
</dbReference>
<dbReference type="Proteomes" id="UP000199695">
    <property type="component" value="Unassembled WGS sequence"/>
</dbReference>
<dbReference type="PANTHER" id="PTHR30383">
    <property type="entry name" value="THIOESTERASE 1/PROTEASE 1/LYSOPHOSPHOLIPASE L1"/>
    <property type="match status" value="1"/>
</dbReference>
<name>A0A1H8AP30_9BACL</name>